<evidence type="ECO:0008006" key="3">
    <source>
        <dbReference type="Google" id="ProtNLM"/>
    </source>
</evidence>
<comment type="caution">
    <text evidence="1">The sequence shown here is derived from an EMBL/GenBank/DDBJ whole genome shotgun (WGS) entry which is preliminary data.</text>
</comment>
<dbReference type="AlphaFoldDB" id="A0A2S6NL75"/>
<sequence length="417" mass="44157">MMDADEAARVRRGASANTSPDVLQALAKDPSVTVRASVALNPALPDSLTAALAADADARVRSIIGRKLASLTPGLTDTARERVQQDAVANLTALVADAALRVRTSVAEAVRDLSDGPRDIILRLAHDPAVMVSEPVILFSPMLTEEDLVALIAAGPPSTTLTAVARRPKITEAVSDAIVETADVAAIGALLANHTAQIREAALDALAAQSEEQTAWQEPLVRRPHLPPRAARILSEIVTSHLLETLVARTDLDPKLSLELRLRLNRTPPQTPTGMFGPLEALAPNTTPQAALAHAYALRDAGRLDDQAMLDALRRNATGVATAMLAAKADVPLQVVERACALRSAKAVVSLAWKAGLSMSTAVILQAMLARLAPDMILRPAQGGSFPLSIEELRWQLGFLGVGSPGLRPWTPRRLSE</sequence>
<protein>
    <recommendedName>
        <fullName evidence="3">DUF2336 domain-containing protein</fullName>
    </recommendedName>
</protein>
<organism evidence="1 2">
    <name type="scientific">Rhodopila globiformis</name>
    <name type="common">Rhodopseudomonas globiformis</name>
    <dbReference type="NCBI Taxonomy" id="1071"/>
    <lineage>
        <taxon>Bacteria</taxon>
        <taxon>Pseudomonadati</taxon>
        <taxon>Pseudomonadota</taxon>
        <taxon>Alphaproteobacteria</taxon>
        <taxon>Acetobacterales</taxon>
        <taxon>Acetobacteraceae</taxon>
        <taxon>Rhodopila</taxon>
    </lineage>
</organism>
<dbReference type="Pfam" id="PF10098">
    <property type="entry name" value="DUF2336"/>
    <property type="match status" value="1"/>
</dbReference>
<reference evidence="1 2" key="1">
    <citation type="journal article" date="2018" name="Arch. Microbiol.">
        <title>New insights into the metabolic potential of the phototrophic purple bacterium Rhodopila globiformis DSM 161(T) from its draft genome sequence and evidence for a vanadium-dependent nitrogenase.</title>
        <authorList>
            <person name="Imhoff J.F."/>
            <person name="Rahn T."/>
            <person name="Kunzel S."/>
            <person name="Neulinger S.C."/>
        </authorList>
    </citation>
    <scope>NUCLEOTIDE SEQUENCE [LARGE SCALE GENOMIC DNA]</scope>
    <source>
        <strain evidence="1 2">DSM 161</strain>
    </source>
</reference>
<gene>
    <name evidence="1" type="ORF">CCS01_06415</name>
</gene>
<dbReference type="InterPro" id="IPR016024">
    <property type="entry name" value="ARM-type_fold"/>
</dbReference>
<keyword evidence="2" id="KW-1185">Reference proteome</keyword>
<evidence type="ECO:0000313" key="1">
    <source>
        <dbReference type="EMBL" id="PPQ35854.1"/>
    </source>
</evidence>
<evidence type="ECO:0000313" key="2">
    <source>
        <dbReference type="Proteomes" id="UP000239724"/>
    </source>
</evidence>
<dbReference type="Proteomes" id="UP000239724">
    <property type="component" value="Unassembled WGS sequence"/>
</dbReference>
<dbReference type="InterPro" id="IPR011989">
    <property type="entry name" value="ARM-like"/>
</dbReference>
<dbReference type="EMBL" id="NHRY01000066">
    <property type="protein sequence ID" value="PPQ35854.1"/>
    <property type="molecule type" value="Genomic_DNA"/>
</dbReference>
<dbReference type="SUPFAM" id="SSF48371">
    <property type="entry name" value="ARM repeat"/>
    <property type="match status" value="1"/>
</dbReference>
<proteinExistence type="predicted"/>
<name>A0A2S6NL75_RHOGL</name>
<accession>A0A2S6NL75</accession>
<dbReference type="OrthoDB" id="7888976at2"/>
<dbReference type="InterPro" id="IPR019285">
    <property type="entry name" value="DUF2336"/>
</dbReference>
<dbReference type="Gene3D" id="1.25.10.10">
    <property type="entry name" value="Leucine-rich Repeat Variant"/>
    <property type="match status" value="1"/>
</dbReference>
<dbReference type="RefSeq" id="WP_146101591.1">
    <property type="nucleotide sequence ID" value="NZ_NHRY01000066.1"/>
</dbReference>